<feature type="non-terminal residue" evidence="2">
    <location>
        <position position="1"/>
    </location>
</feature>
<keyword evidence="3" id="KW-1185">Reference proteome</keyword>
<accession>A0A9J5WNX9</accession>
<proteinExistence type="predicted"/>
<feature type="region of interest" description="Disordered" evidence="1">
    <location>
        <begin position="43"/>
        <end position="63"/>
    </location>
</feature>
<dbReference type="OrthoDB" id="1320524at2759"/>
<reference evidence="2 3" key="1">
    <citation type="submission" date="2020-09" db="EMBL/GenBank/DDBJ databases">
        <title>De no assembly of potato wild relative species, Solanum commersonii.</title>
        <authorList>
            <person name="Cho K."/>
        </authorList>
    </citation>
    <scope>NUCLEOTIDE SEQUENCE [LARGE SCALE GENOMIC DNA]</scope>
    <source>
        <strain evidence="2">LZ3.2</strain>
        <tissue evidence="2">Leaf</tissue>
    </source>
</reference>
<sequence>MDSSSEIYNCREIIPYVSPINIVRIAAQENQRVDISEPVLLPSTVSSHPRENVSGTSSELTPHQLTRRKRGLINAEVVALSDISFAIVPLAGETNIYTVKLNKGEDLVNPFRLNQKYHDILDDWTCEKRRSPN</sequence>
<evidence type="ECO:0000313" key="2">
    <source>
        <dbReference type="EMBL" id="KAG5577274.1"/>
    </source>
</evidence>
<dbReference type="EMBL" id="JACXVP010000011">
    <property type="protein sequence ID" value="KAG5577274.1"/>
    <property type="molecule type" value="Genomic_DNA"/>
</dbReference>
<dbReference type="Proteomes" id="UP000824120">
    <property type="component" value="Chromosome 11"/>
</dbReference>
<evidence type="ECO:0000256" key="1">
    <source>
        <dbReference type="SAM" id="MobiDB-lite"/>
    </source>
</evidence>
<organism evidence="2 3">
    <name type="scientific">Solanum commersonii</name>
    <name type="common">Commerson's wild potato</name>
    <name type="synonym">Commerson's nightshade</name>
    <dbReference type="NCBI Taxonomy" id="4109"/>
    <lineage>
        <taxon>Eukaryota</taxon>
        <taxon>Viridiplantae</taxon>
        <taxon>Streptophyta</taxon>
        <taxon>Embryophyta</taxon>
        <taxon>Tracheophyta</taxon>
        <taxon>Spermatophyta</taxon>
        <taxon>Magnoliopsida</taxon>
        <taxon>eudicotyledons</taxon>
        <taxon>Gunneridae</taxon>
        <taxon>Pentapetalae</taxon>
        <taxon>asterids</taxon>
        <taxon>lamiids</taxon>
        <taxon>Solanales</taxon>
        <taxon>Solanaceae</taxon>
        <taxon>Solanoideae</taxon>
        <taxon>Solaneae</taxon>
        <taxon>Solanum</taxon>
    </lineage>
</organism>
<dbReference type="AlphaFoldDB" id="A0A9J5WNX9"/>
<evidence type="ECO:0000313" key="3">
    <source>
        <dbReference type="Proteomes" id="UP000824120"/>
    </source>
</evidence>
<gene>
    <name evidence="2" type="ORF">H5410_057408</name>
</gene>
<name>A0A9J5WNX9_SOLCO</name>
<comment type="caution">
    <text evidence="2">The sequence shown here is derived from an EMBL/GenBank/DDBJ whole genome shotgun (WGS) entry which is preliminary data.</text>
</comment>
<protein>
    <submittedName>
        <fullName evidence="2">Uncharacterized protein</fullName>
    </submittedName>
</protein>